<evidence type="ECO:0000313" key="2">
    <source>
        <dbReference type="EMBL" id="JAH77363.1"/>
    </source>
</evidence>
<dbReference type="AlphaFoldDB" id="A0A0E9VJH2"/>
<name>A0A0E9VJH2_ANGAN</name>
<evidence type="ECO:0000256" key="1">
    <source>
        <dbReference type="SAM" id="MobiDB-lite"/>
    </source>
</evidence>
<dbReference type="EMBL" id="GBXM01031214">
    <property type="protein sequence ID" value="JAH77363.1"/>
    <property type="molecule type" value="Transcribed_RNA"/>
</dbReference>
<reference evidence="2" key="1">
    <citation type="submission" date="2014-11" db="EMBL/GenBank/DDBJ databases">
        <authorList>
            <person name="Amaro Gonzalez C."/>
        </authorList>
    </citation>
    <scope>NUCLEOTIDE SEQUENCE</scope>
</reference>
<organism evidence="2">
    <name type="scientific">Anguilla anguilla</name>
    <name type="common">European freshwater eel</name>
    <name type="synonym">Muraena anguilla</name>
    <dbReference type="NCBI Taxonomy" id="7936"/>
    <lineage>
        <taxon>Eukaryota</taxon>
        <taxon>Metazoa</taxon>
        <taxon>Chordata</taxon>
        <taxon>Craniata</taxon>
        <taxon>Vertebrata</taxon>
        <taxon>Euteleostomi</taxon>
        <taxon>Actinopterygii</taxon>
        <taxon>Neopterygii</taxon>
        <taxon>Teleostei</taxon>
        <taxon>Anguilliformes</taxon>
        <taxon>Anguillidae</taxon>
        <taxon>Anguilla</taxon>
    </lineage>
</organism>
<accession>A0A0E9VJH2</accession>
<protein>
    <submittedName>
        <fullName evidence="2">Uncharacterized protein</fullName>
    </submittedName>
</protein>
<proteinExistence type="predicted"/>
<sequence length="25" mass="2807">MQGIMGARNKVDKRHHTTVSSVQLI</sequence>
<feature type="region of interest" description="Disordered" evidence="1">
    <location>
        <begin position="1"/>
        <end position="25"/>
    </location>
</feature>
<reference evidence="2" key="2">
    <citation type="journal article" date="2015" name="Fish Shellfish Immunol.">
        <title>Early steps in the European eel (Anguilla anguilla)-Vibrio vulnificus interaction in the gills: Role of the RtxA13 toxin.</title>
        <authorList>
            <person name="Callol A."/>
            <person name="Pajuelo D."/>
            <person name="Ebbesson L."/>
            <person name="Teles M."/>
            <person name="MacKenzie S."/>
            <person name="Amaro C."/>
        </authorList>
    </citation>
    <scope>NUCLEOTIDE SEQUENCE</scope>
</reference>